<accession>A0A060DDR6</accession>
<dbReference type="KEGG" id="abq:ABAZ39_02660"/>
<dbReference type="Proteomes" id="UP000236268">
    <property type="component" value="Unassembled WGS sequence"/>
</dbReference>
<evidence type="ECO:0000256" key="1">
    <source>
        <dbReference type="SAM" id="MobiDB-lite"/>
    </source>
</evidence>
<name>A0A060DDR6_9PROT</name>
<dbReference type="GO" id="GO:0016787">
    <property type="term" value="F:hydrolase activity"/>
    <property type="evidence" value="ECO:0007669"/>
    <property type="project" value="UniProtKB-KW"/>
</dbReference>
<dbReference type="RefSeq" id="WP_051657763.1">
    <property type="nucleotide sequence ID" value="NZ_CP007793.1"/>
</dbReference>
<feature type="region of interest" description="Disordered" evidence="1">
    <location>
        <begin position="1"/>
        <end position="35"/>
    </location>
</feature>
<dbReference type="Proteomes" id="UP000027186">
    <property type="component" value="Chromosome"/>
</dbReference>
<dbReference type="Gene3D" id="3.40.50.1820">
    <property type="entry name" value="alpha/beta hydrolase"/>
    <property type="match status" value="1"/>
</dbReference>
<proteinExistence type="predicted"/>
<accession>A0A2K1G5W4</accession>
<sequence>MTIHSSAGRPAGAAFGIVPSSPGEAPTSRCGASREVGPGCVVAGDPAGRRIILVHAASSESRAWTRLLRAVPAGQEWVAVPRPDPAPISGASRLRGGDPGVPAAALRPLLTLRRSRKPLLIGCGNGVPVALRAVLDFPELVGGLLLIDPMTEEAARPGVFRRIAARILPPVVRDSAAELQAMAPALDAVRVPVTLVQGKDVPDGFAGASFLEQRLTGCRTLTVVTVPGQQVLPAKHESAIRGALAALVASVERGGA</sequence>
<keyword evidence="3" id="KW-0378">Hydrolase</keyword>
<organism evidence="2 4">
    <name type="scientific">Azospirillum argentinense</name>
    <dbReference type="NCBI Taxonomy" id="2970906"/>
    <lineage>
        <taxon>Bacteria</taxon>
        <taxon>Pseudomonadati</taxon>
        <taxon>Pseudomonadota</taxon>
        <taxon>Alphaproteobacteria</taxon>
        <taxon>Rhodospirillales</taxon>
        <taxon>Azospirillaceae</taxon>
        <taxon>Azospirillum</taxon>
    </lineage>
</organism>
<gene>
    <name evidence="2" type="ORF">ABAZ39_02660</name>
    <name evidence="3" type="ORF">C1S70_04225</name>
</gene>
<dbReference type="OrthoDB" id="9804723at2"/>
<evidence type="ECO:0000313" key="2">
    <source>
        <dbReference type="EMBL" id="AIB10937.1"/>
    </source>
</evidence>
<reference evidence="2 4" key="1">
    <citation type="journal article" date="2014" name="Genome Announc.">
        <title>Complete Genome Sequence of the Model Rhizosphere Strain Azospirillum brasilense Az39, Successfully Applied in Agriculture.</title>
        <authorList>
            <person name="Rivera D."/>
            <person name="Revale S."/>
            <person name="Molina R."/>
            <person name="Gualpa J."/>
            <person name="Puente M."/>
            <person name="Maroniche G."/>
            <person name="Paris G."/>
            <person name="Baker D."/>
            <person name="Clavijo B."/>
            <person name="McLay K."/>
            <person name="Spaepen S."/>
            <person name="Perticari A."/>
            <person name="Vazquez M."/>
            <person name="Wisniewski-Dye F."/>
            <person name="Watkins C."/>
            <person name="Martinez-Abarca F."/>
            <person name="Vanderleyden J."/>
            <person name="Cassan F."/>
        </authorList>
    </citation>
    <scope>NUCLEOTIDE SEQUENCE [LARGE SCALE GENOMIC DNA]</scope>
    <source>
        <strain evidence="2 4">Az39</strain>
    </source>
</reference>
<reference evidence="3 5" key="2">
    <citation type="submission" date="2018-01" db="EMBL/GenBank/DDBJ databases">
        <title>Whole genome sequence of Azospirillum brasilense REC3 isolated from strawberry roots.</title>
        <authorList>
            <person name="Fontana C.A."/>
            <person name="Salazar S.M."/>
            <person name="Bassi D."/>
            <person name="Puglisi E."/>
            <person name="Lovaisa N.C."/>
            <person name="Toffoli L.M."/>
            <person name="Pedraza R."/>
            <person name="Cocconcelli P.S."/>
        </authorList>
    </citation>
    <scope>NUCLEOTIDE SEQUENCE [LARGE SCALE GENOMIC DNA]</scope>
    <source>
        <strain evidence="3 5">REC3</strain>
    </source>
</reference>
<evidence type="ECO:0000313" key="4">
    <source>
        <dbReference type="Proteomes" id="UP000027186"/>
    </source>
</evidence>
<protein>
    <submittedName>
        <fullName evidence="3">Alpha/beta hydrolase</fullName>
    </submittedName>
</protein>
<evidence type="ECO:0000313" key="5">
    <source>
        <dbReference type="Proteomes" id="UP000236268"/>
    </source>
</evidence>
<evidence type="ECO:0000313" key="3">
    <source>
        <dbReference type="EMBL" id="PNR00060.1"/>
    </source>
</evidence>
<dbReference type="AlphaFoldDB" id="A0A060DDR6"/>
<dbReference type="EMBL" id="CP007793">
    <property type="protein sequence ID" value="AIB10937.1"/>
    <property type="molecule type" value="Genomic_DNA"/>
</dbReference>
<dbReference type="EMBL" id="POWG01000003">
    <property type="protein sequence ID" value="PNR00060.1"/>
    <property type="molecule type" value="Genomic_DNA"/>
</dbReference>
<dbReference type="InterPro" id="IPR029058">
    <property type="entry name" value="AB_hydrolase_fold"/>
</dbReference>
<dbReference type="SUPFAM" id="SSF53474">
    <property type="entry name" value="alpha/beta-Hydrolases"/>
    <property type="match status" value="1"/>
</dbReference>